<dbReference type="STRING" id="411154.GFO_1556"/>
<evidence type="ECO:0000313" key="3">
    <source>
        <dbReference type="Proteomes" id="UP000000755"/>
    </source>
</evidence>
<protein>
    <recommendedName>
        <fullName evidence="4">Secretion system C-terminal sorting domain-containing protein</fullName>
    </recommendedName>
</protein>
<dbReference type="InterPro" id="IPR035986">
    <property type="entry name" value="PKD_dom_sf"/>
</dbReference>
<dbReference type="eggNOG" id="COG2911">
    <property type="taxonomic scope" value="Bacteria"/>
</dbReference>
<dbReference type="SUPFAM" id="SSF49299">
    <property type="entry name" value="PKD domain"/>
    <property type="match status" value="1"/>
</dbReference>
<reference evidence="2 3" key="1">
    <citation type="journal article" date="2006" name="Environ. Microbiol.">
        <title>Whole genome analysis of the marine Bacteroidetes'Gramella forsetii' reveals adaptations to degradation of polymeric organic matter.</title>
        <authorList>
            <person name="Bauer M."/>
            <person name="Kube M."/>
            <person name="Teeling H."/>
            <person name="Richter M."/>
            <person name="Lombardot T."/>
            <person name="Allers E."/>
            <person name="Wuerdemann C.A."/>
            <person name="Quast C."/>
            <person name="Kuhl H."/>
            <person name="Knaust F."/>
            <person name="Woebken D."/>
            <person name="Bischof K."/>
            <person name="Mussmann M."/>
            <person name="Choudhuri J.V."/>
            <person name="Meyer F."/>
            <person name="Reinhardt R."/>
            <person name="Amann R.I."/>
            <person name="Gloeckner F.O."/>
        </authorList>
    </citation>
    <scope>NUCLEOTIDE SEQUENCE [LARGE SCALE GENOMIC DNA]</scope>
    <source>
        <strain evidence="2 3">KT0803</strain>
    </source>
</reference>
<dbReference type="Proteomes" id="UP000000755">
    <property type="component" value="Chromosome"/>
</dbReference>
<gene>
    <name evidence="2" type="ordered locus">GFO_1556</name>
</gene>
<name>A0M1N4_CHRFK</name>
<keyword evidence="1" id="KW-0732">Signal</keyword>
<dbReference type="NCBIfam" id="TIGR04183">
    <property type="entry name" value="Por_Secre_tail"/>
    <property type="match status" value="1"/>
</dbReference>
<proteinExistence type="predicted"/>
<evidence type="ECO:0008006" key="4">
    <source>
        <dbReference type="Google" id="ProtNLM"/>
    </source>
</evidence>
<dbReference type="KEGG" id="gfo:GFO_1556"/>
<dbReference type="Gene3D" id="2.60.40.10">
    <property type="entry name" value="Immunoglobulins"/>
    <property type="match status" value="1"/>
</dbReference>
<organism evidence="2 3">
    <name type="scientific">Christiangramia forsetii (strain DSM 17595 / CGMCC 1.15422 / KT0803)</name>
    <name type="common">Gramella forsetii</name>
    <dbReference type="NCBI Taxonomy" id="411154"/>
    <lineage>
        <taxon>Bacteria</taxon>
        <taxon>Pseudomonadati</taxon>
        <taxon>Bacteroidota</taxon>
        <taxon>Flavobacteriia</taxon>
        <taxon>Flavobacteriales</taxon>
        <taxon>Flavobacteriaceae</taxon>
        <taxon>Christiangramia</taxon>
    </lineage>
</organism>
<dbReference type="HOGENOM" id="CLU_337325_0_0_10"/>
<dbReference type="RefSeq" id="WP_011709441.1">
    <property type="nucleotide sequence ID" value="NC_008571.1"/>
</dbReference>
<evidence type="ECO:0000313" key="2">
    <source>
        <dbReference type="EMBL" id="CAL66529.1"/>
    </source>
</evidence>
<dbReference type="EMBL" id="CU207366">
    <property type="protein sequence ID" value="CAL66529.1"/>
    <property type="molecule type" value="Genomic_DNA"/>
</dbReference>
<dbReference type="InterPro" id="IPR013783">
    <property type="entry name" value="Ig-like_fold"/>
</dbReference>
<dbReference type="InterPro" id="IPR026444">
    <property type="entry name" value="Secre_tail"/>
</dbReference>
<dbReference type="AlphaFoldDB" id="A0M1N4"/>
<accession>A0M1N4</accession>
<sequence length="844" mass="91934">MRILQHTSYTVLLMILLILGSTDLQGQKINDITVNSSNVCAGNEIIISFEVRNGGNNQFTRSTQYTIEFGTGVGNNNDNFLARGVQLLFTADNAPDPFNNASAIITKSFLIPDDTPAGNIYVFRISSQNPNAGGSKKEVSDTFEVFAKPATPSASSNTPICSRGTLMLFANSSETNISYNWTGPNGFNRTNEQNPTINNATAAMSGDYSVSITSTTTECVSSTATISVFIEDENKWNGSVDNDWNNPGNWDCGRIPDLNENVRISGTGIPNYPVLNSGSAGQSKNIILESMASLEVLDNALEISGIISNNGTFNASNGTIEMKGNSFQTIPNNTFLNNRIKNLTINNLSDVSLSGDLEITGILNVENGNLNSAGFLKLISDATQTALIDGNGTGEIIGNVTIQRYIDPAFGYKYISSPFNNSTVGDLESYVNLDASFPLFYEYDENRQDLDGNDATGWSAYTTRSGSLNPGQGYAINMGTSSSAATIEISGIVNNSDYNRRLSNNNGTYTKGFHLVGNPYPSPIDWNATSGWNRTGIDDAIYLFSADNSDQFTGTYSSYVNDISSSGTNSGIIASMQGFFVHVTSTTGGNLGMTNSVRINDFNNHEFIKASASTTPLIRIAAGFENEQLNDPMVIYFDSYASLDFEAELDALKLMNTNKNVPNLYSISANKQKLLSINAISDPVKKNYQKIPLGLSTEKAGDIIFSLKNFDNISENFNVFLIDQERQTSINLKKRDYKVSVGKGQFNTRFFLAFSPLDNISSEEIIEPPFTLMSNQQKINIKMNLLQHENGTIRISAIDGKLIELVPVRANQEITIDGIKSNGVYLVSFTSGNQQYSKKVIVRK</sequence>
<evidence type="ECO:0000256" key="1">
    <source>
        <dbReference type="ARBA" id="ARBA00022729"/>
    </source>
</evidence>
<dbReference type="OrthoDB" id="906679at2"/>